<keyword evidence="1" id="KW-0863">Zinc-finger</keyword>
<feature type="domain" description="C2H2-type" evidence="3">
    <location>
        <begin position="161"/>
        <end position="189"/>
    </location>
</feature>
<evidence type="ECO:0000256" key="1">
    <source>
        <dbReference type="PROSITE-ProRule" id="PRU00042"/>
    </source>
</evidence>
<evidence type="ECO:0000313" key="4">
    <source>
        <dbReference type="EMBL" id="KAB7495622.1"/>
    </source>
</evidence>
<gene>
    <name evidence="4" type="ORF">Anas_08472</name>
</gene>
<keyword evidence="5" id="KW-1185">Reference proteome</keyword>
<dbReference type="OrthoDB" id="6077919at2759"/>
<feature type="compositionally biased region" description="Basic and acidic residues" evidence="2">
    <location>
        <begin position="209"/>
        <end position="222"/>
    </location>
</feature>
<dbReference type="InterPro" id="IPR013087">
    <property type="entry name" value="Znf_C2H2_type"/>
</dbReference>
<feature type="non-terminal residue" evidence="4">
    <location>
        <position position="253"/>
    </location>
</feature>
<feature type="region of interest" description="Disordered" evidence="2">
    <location>
        <begin position="202"/>
        <end position="253"/>
    </location>
</feature>
<comment type="caution">
    <text evidence="4">The sequence shown here is derived from an EMBL/GenBank/DDBJ whole genome shotgun (WGS) entry which is preliminary data.</text>
</comment>
<protein>
    <recommendedName>
        <fullName evidence="3">C2H2-type domain-containing protein</fullName>
    </recommendedName>
</protein>
<evidence type="ECO:0000313" key="5">
    <source>
        <dbReference type="Proteomes" id="UP000326759"/>
    </source>
</evidence>
<proteinExistence type="predicted"/>
<sequence length="253" mass="29543">MEQGIKLENIENDSLDYVEGCIEEEPLDIKVEKEDCYNSSTEKDVFETEETSLGNFCWNLDYLKINTIKEETIEDSQMLQNSCELDAVDSEATLNSNFIVDTSKSDTYAGRKRSSRKLGCKKGKRSKKHGKVFSCSKCEYTATIHRYLKIHEAVHSDERPYKCLKCDYSSKFSSNLTWHKKKYHSKGKRNQVIQKKKLRKREKLFTTQKNEKSPRSVVHDVERDEYEYDSEETTHSSSNLKFSRTHKQISKCP</sequence>
<organism evidence="4 5">
    <name type="scientific">Armadillidium nasatum</name>
    <dbReference type="NCBI Taxonomy" id="96803"/>
    <lineage>
        <taxon>Eukaryota</taxon>
        <taxon>Metazoa</taxon>
        <taxon>Ecdysozoa</taxon>
        <taxon>Arthropoda</taxon>
        <taxon>Crustacea</taxon>
        <taxon>Multicrustacea</taxon>
        <taxon>Malacostraca</taxon>
        <taxon>Eumalacostraca</taxon>
        <taxon>Peracarida</taxon>
        <taxon>Isopoda</taxon>
        <taxon>Oniscidea</taxon>
        <taxon>Crinocheta</taxon>
        <taxon>Armadillidiidae</taxon>
        <taxon>Armadillidium</taxon>
    </lineage>
</organism>
<dbReference type="InterPro" id="IPR036236">
    <property type="entry name" value="Znf_C2H2_sf"/>
</dbReference>
<name>A0A5N5SP57_9CRUS</name>
<dbReference type="PROSITE" id="PS50157">
    <property type="entry name" value="ZINC_FINGER_C2H2_2"/>
    <property type="match status" value="2"/>
</dbReference>
<dbReference type="EMBL" id="SEYY01022339">
    <property type="protein sequence ID" value="KAB7495622.1"/>
    <property type="molecule type" value="Genomic_DNA"/>
</dbReference>
<keyword evidence="1" id="KW-0862">Zinc</keyword>
<dbReference type="SMART" id="SM00355">
    <property type="entry name" value="ZnF_C2H2"/>
    <property type="match status" value="2"/>
</dbReference>
<feature type="domain" description="C2H2-type" evidence="3">
    <location>
        <begin position="133"/>
        <end position="160"/>
    </location>
</feature>
<dbReference type="GO" id="GO:0008270">
    <property type="term" value="F:zinc ion binding"/>
    <property type="evidence" value="ECO:0007669"/>
    <property type="project" value="UniProtKB-KW"/>
</dbReference>
<evidence type="ECO:0000256" key="2">
    <source>
        <dbReference type="SAM" id="MobiDB-lite"/>
    </source>
</evidence>
<dbReference type="Gene3D" id="3.30.160.60">
    <property type="entry name" value="Classic Zinc Finger"/>
    <property type="match status" value="2"/>
</dbReference>
<reference evidence="4 5" key="1">
    <citation type="journal article" date="2019" name="PLoS Biol.">
        <title>Sex chromosomes control vertical transmission of feminizing Wolbachia symbionts in an isopod.</title>
        <authorList>
            <person name="Becking T."/>
            <person name="Chebbi M.A."/>
            <person name="Giraud I."/>
            <person name="Moumen B."/>
            <person name="Laverre T."/>
            <person name="Caubet Y."/>
            <person name="Peccoud J."/>
            <person name="Gilbert C."/>
            <person name="Cordaux R."/>
        </authorList>
    </citation>
    <scope>NUCLEOTIDE SEQUENCE [LARGE SCALE GENOMIC DNA]</scope>
    <source>
        <strain evidence="4">ANa2</strain>
        <tissue evidence="4">Whole body excluding digestive tract and cuticle</tissue>
    </source>
</reference>
<dbReference type="SUPFAM" id="SSF57667">
    <property type="entry name" value="beta-beta-alpha zinc fingers"/>
    <property type="match status" value="1"/>
</dbReference>
<dbReference type="AlphaFoldDB" id="A0A5N5SP57"/>
<keyword evidence="1" id="KW-0479">Metal-binding</keyword>
<accession>A0A5N5SP57</accession>
<feature type="compositionally biased region" description="Basic residues" evidence="2">
    <location>
        <begin position="243"/>
        <end position="253"/>
    </location>
</feature>
<dbReference type="Proteomes" id="UP000326759">
    <property type="component" value="Unassembled WGS sequence"/>
</dbReference>
<evidence type="ECO:0000259" key="3">
    <source>
        <dbReference type="PROSITE" id="PS50157"/>
    </source>
</evidence>